<keyword evidence="2" id="KW-1185">Reference proteome</keyword>
<proteinExistence type="predicted"/>
<dbReference type="InterPro" id="IPR006597">
    <property type="entry name" value="Sel1-like"/>
</dbReference>
<dbReference type="SUPFAM" id="SSF81901">
    <property type="entry name" value="HCP-like"/>
    <property type="match status" value="1"/>
</dbReference>
<dbReference type="Pfam" id="PF08238">
    <property type="entry name" value="Sel1"/>
    <property type="match status" value="2"/>
</dbReference>
<sequence>MVDAPPKVQAIRSININSISAPPRPEEIVYVDTYSDPVTNKEFMLWEDIRLAFYNALHVRHEARPFRIAVIPSEVLDIVVGNPQDNTTTPQQHQQAQKQQLSILKQIERQAALLPRHDPFATLQPHHLSSSVYNSRFEPAGKTFILAFNNQPSSTGQRCNSAAADRARNKELALMYAKEAMTKIATTMNLIALHAKGEGAPKDFWKALECYLTTVRHGHAHAQVNVGDLFLEGRGVSQSSSVAMGWYQNAACQGNTKAKRIIEAIRP</sequence>
<evidence type="ECO:0000313" key="2">
    <source>
        <dbReference type="Proteomes" id="UP001194580"/>
    </source>
</evidence>
<evidence type="ECO:0008006" key="3">
    <source>
        <dbReference type="Google" id="ProtNLM"/>
    </source>
</evidence>
<dbReference type="Proteomes" id="UP001194580">
    <property type="component" value="Unassembled WGS sequence"/>
</dbReference>
<name>A0AAD4DML0_9FUNG</name>
<gene>
    <name evidence="1" type="ORF">BGZ95_009826</name>
</gene>
<dbReference type="EMBL" id="JAAAIL010000061">
    <property type="protein sequence ID" value="KAG0280506.1"/>
    <property type="molecule type" value="Genomic_DNA"/>
</dbReference>
<dbReference type="Gene3D" id="1.25.40.10">
    <property type="entry name" value="Tetratricopeptide repeat domain"/>
    <property type="match status" value="1"/>
</dbReference>
<protein>
    <recommendedName>
        <fullName evidence="3">HCP-like protein</fullName>
    </recommendedName>
</protein>
<comment type="caution">
    <text evidence="1">The sequence shown here is derived from an EMBL/GenBank/DDBJ whole genome shotgun (WGS) entry which is preliminary data.</text>
</comment>
<evidence type="ECO:0000313" key="1">
    <source>
        <dbReference type="EMBL" id="KAG0280506.1"/>
    </source>
</evidence>
<organism evidence="1 2">
    <name type="scientific">Linnemannia exigua</name>
    <dbReference type="NCBI Taxonomy" id="604196"/>
    <lineage>
        <taxon>Eukaryota</taxon>
        <taxon>Fungi</taxon>
        <taxon>Fungi incertae sedis</taxon>
        <taxon>Mucoromycota</taxon>
        <taxon>Mortierellomycotina</taxon>
        <taxon>Mortierellomycetes</taxon>
        <taxon>Mortierellales</taxon>
        <taxon>Mortierellaceae</taxon>
        <taxon>Linnemannia</taxon>
    </lineage>
</organism>
<dbReference type="InterPro" id="IPR011990">
    <property type="entry name" value="TPR-like_helical_dom_sf"/>
</dbReference>
<dbReference type="SMART" id="SM00671">
    <property type="entry name" value="SEL1"/>
    <property type="match status" value="2"/>
</dbReference>
<reference evidence="1" key="1">
    <citation type="journal article" date="2020" name="Fungal Divers.">
        <title>Resolving the Mortierellaceae phylogeny through synthesis of multi-gene phylogenetics and phylogenomics.</title>
        <authorList>
            <person name="Vandepol N."/>
            <person name="Liber J."/>
            <person name="Desiro A."/>
            <person name="Na H."/>
            <person name="Kennedy M."/>
            <person name="Barry K."/>
            <person name="Grigoriev I.V."/>
            <person name="Miller A.N."/>
            <person name="O'Donnell K."/>
            <person name="Stajich J.E."/>
            <person name="Bonito G."/>
        </authorList>
    </citation>
    <scope>NUCLEOTIDE SEQUENCE</scope>
    <source>
        <strain evidence="1">NRRL 28262</strain>
    </source>
</reference>
<accession>A0AAD4DML0</accession>
<dbReference type="AlphaFoldDB" id="A0AAD4DML0"/>